<feature type="transmembrane region" description="Helical" evidence="6">
    <location>
        <begin position="314"/>
        <end position="334"/>
    </location>
</feature>
<dbReference type="InterPro" id="IPR037185">
    <property type="entry name" value="EmrE-like"/>
</dbReference>
<dbReference type="OrthoDB" id="306876at2759"/>
<dbReference type="SUPFAM" id="SSF103481">
    <property type="entry name" value="Multidrug resistance efflux transporter EmrE"/>
    <property type="match status" value="2"/>
</dbReference>
<gene>
    <name evidence="8" type="ORF">DAEQUDRAFT_514271</name>
</gene>
<dbReference type="AlphaFoldDB" id="A0A165MI43"/>
<keyword evidence="2 6" id="KW-0812">Transmembrane</keyword>
<evidence type="ECO:0000256" key="6">
    <source>
        <dbReference type="SAM" id="Phobius"/>
    </source>
</evidence>
<feature type="region of interest" description="Disordered" evidence="5">
    <location>
        <begin position="396"/>
        <end position="460"/>
    </location>
</feature>
<protein>
    <submittedName>
        <fullName evidence="8">DUF6-domain-containing protein</fullName>
    </submittedName>
</protein>
<organism evidence="8 9">
    <name type="scientific">Daedalea quercina L-15889</name>
    <dbReference type="NCBI Taxonomy" id="1314783"/>
    <lineage>
        <taxon>Eukaryota</taxon>
        <taxon>Fungi</taxon>
        <taxon>Dikarya</taxon>
        <taxon>Basidiomycota</taxon>
        <taxon>Agaricomycotina</taxon>
        <taxon>Agaricomycetes</taxon>
        <taxon>Polyporales</taxon>
        <taxon>Fomitopsis</taxon>
    </lineage>
</organism>
<proteinExistence type="predicted"/>
<name>A0A165MI43_9APHY</name>
<accession>A0A165MI43</accession>
<keyword evidence="9" id="KW-1185">Reference proteome</keyword>
<feature type="transmembrane region" description="Helical" evidence="6">
    <location>
        <begin position="346"/>
        <end position="363"/>
    </location>
</feature>
<feature type="transmembrane region" description="Helical" evidence="6">
    <location>
        <begin position="283"/>
        <end position="302"/>
    </location>
</feature>
<feature type="transmembrane region" description="Helical" evidence="6">
    <location>
        <begin position="171"/>
        <end position="188"/>
    </location>
</feature>
<evidence type="ECO:0000256" key="1">
    <source>
        <dbReference type="ARBA" id="ARBA00004141"/>
    </source>
</evidence>
<feature type="transmembrane region" description="Helical" evidence="6">
    <location>
        <begin position="74"/>
        <end position="93"/>
    </location>
</feature>
<keyword evidence="3 6" id="KW-1133">Transmembrane helix</keyword>
<dbReference type="PANTHER" id="PTHR22911">
    <property type="entry name" value="ACYL-MALONYL CONDENSING ENZYME-RELATED"/>
    <property type="match status" value="1"/>
</dbReference>
<evidence type="ECO:0000256" key="4">
    <source>
        <dbReference type="ARBA" id="ARBA00023136"/>
    </source>
</evidence>
<dbReference type="EMBL" id="KV429101">
    <property type="protein sequence ID" value="KZT65709.1"/>
    <property type="molecule type" value="Genomic_DNA"/>
</dbReference>
<feature type="transmembrane region" description="Helical" evidence="6">
    <location>
        <begin position="138"/>
        <end position="159"/>
    </location>
</feature>
<feature type="transmembrane region" description="Helical" evidence="6">
    <location>
        <begin position="369"/>
        <end position="387"/>
    </location>
</feature>
<feature type="compositionally biased region" description="Polar residues" evidence="5">
    <location>
        <begin position="39"/>
        <end position="51"/>
    </location>
</feature>
<feature type="domain" description="EamA" evidence="7">
    <location>
        <begin position="256"/>
        <end position="382"/>
    </location>
</feature>
<evidence type="ECO:0000313" key="8">
    <source>
        <dbReference type="EMBL" id="KZT65709.1"/>
    </source>
</evidence>
<dbReference type="InterPro" id="IPR000620">
    <property type="entry name" value="EamA_dom"/>
</dbReference>
<evidence type="ECO:0000259" key="7">
    <source>
        <dbReference type="Pfam" id="PF00892"/>
    </source>
</evidence>
<evidence type="ECO:0000256" key="3">
    <source>
        <dbReference type="ARBA" id="ARBA00022989"/>
    </source>
</evidence>
<comment type="subcellular location">
    <subcellularLocation>
        <location evidence="1">Membrane</location>
        <topology evidence="1">Multi-pass membrane protein</topology>
    </subcellularLocation>
</comment>
<dbReference type="PANTHER" id="PTHR22911:SF6">
    <property type="entry name" value="SOLUTE CARRIER FAMILY 35 MEMBER G1"/>
    <property type="match status" value="1"/>
</dbReference>
<feature type="transmembrane region" description="Helical" evidence="6">
    <location>
        <begin position="197"/>
        <end position="214"/>
    </location>
</feature>
<keyword evidence="4 6" id="KW-0472">Membrane</keyword>
<reference evidence="8 9" key="1">
    <citation type="journal article" date="2016" name="Mol. Biol. Evol.">
        <title>Comparative Genomics of Early-Diverging Mushroom-Forming Fungi Provides Insights into the Origins of Lignocellulose Decay Capabilities.</title>
        <authorList>
            <person name="Nagy L.G."/>
            <person name="Riley R."/>
            <person name="Tritt A."/>
            <person name="Adam C."/>
            <person name="Daum C."/>
            <person name="Floudas D."/>
            <person name="Sun H."/>
            <person name="Yadav J.S."/>
            <person name="Pangilinan J."/>
            <person name="Larsson K.H."/>
            <person name="Matsuura K."/>
            <person name="Barry K."/>
            <person name="Labutti K."/>
            <person name="Kuo R."/>
            <person name="Ohm R.A."/>
            <person name="Bhattacharya S.S."/>
            <person name="Shirouzu T."/>
            <person name="Yoshinaga Y."/>
            <person name="Martin F.M."/>
            <person name="Grigoriev I.V."/>
            <person name="Hibbett D.S."/>
        </authorList>
    </citation>
    <scope>NUCLEOTIDE SEQUENCE [LARGE SCALE GENOMIC DNA]</scope>
    <source>
        <strain evidence="8 9">L-15889</strain>
    </source>
</reference>
<sequence length="460" mass="49950">MDFTTSRTPYVALTPDQSTFDSDIPLAHFDVSEPDSASRRPTGSVNNQRSFQNSLTTKWRKFFSKCNMTCENNIGLLLITVSGAFASMMNTLVKKLNSIDPPVPILELILVRMLMTGAASLLYMWITNVPDPLLGPKGVRGLLALRGVLGFFGIAGLYFSLQYLSVSDATVLQFLVPMCTGILGALVLQEHFARDQAFASLLSLAGVVLIARPASLFGHTVSNPQAETVRNIPAVLEGRSDYMEATPTQRLGAVGFGLVGVFGATGAYTTIRAVGKRAHALHSVVSYTVQCTVVSVVLMLALRTPIVLPTRLDWIGMFLAIGICGFIYQVLFAMGLQRETAGRGTMAVYVQVVYATILDTVFFHSTPNLPSVIGTSIITSCAIYIAISKKNPDERKRQQSLLSSQGADHSLEEGLLDYQDQNIEPPESKDDDMTISTNPIERPELSFEGLTNDEDAPHAS</sequence>
<feature type="domain" description="EamA" evidence="7">
    <location>
        <begin position="74"/>
        <end position="211"/>
    </location>
</feature>
<dbReference type="Pfam" id="PF00892">
    <property type="entry name" value="EamA"/>
    <property type="match status" value="2"/>
</dbReference>
<evidence type="ECO:0000313" key="9">
    <source>
        <dbReference type="Proteomes" id="UP000076727"/>
    </source>
</evidence>
<feature type="transmembrane region" description="Helical" evidence="6">
    <location>
        <begin position="105"/>
        <end position="126"/>
    </location>
</feature>
<feature type="transmembrane region" description="Helical" evidence="6">
    <location>
        <begin position="251"/>
        <end position="271"/>
    </location>
</feature>
<dbReference type="Proteomes" id="UP000076727">
    <property type="component" value="Unassembled WGS sequence"/>
</dbReference>
<evidence type="ECO:0000256" key="5">
    <source>
        <dbReference type="SAM" id="MobiDB-lite"/>
    </source>
</evidence>
<dbReference type="GO" id="GO:0016020">
    <property type="term" value="C:membrane"/>
    <property type="evidence" value="ECO:0007669"/>
    <property type="project" value="UniProtKB-SubCell"/>
</dbReference>
<feature type="region of interest" description="Disordered" evidence="5">
    <location>
        <begin position="31"/>
        <end position="51"/>
    </location>
</feature>
<evidence type="ECO:0000256" key="2">
    <source>
        <dbReference type="ARBA" id="ARBA00022692"/>
    </source>
</evidence>